<dbReference type="InterPro" id="IPR036188">
    <property type="entry name" value="FAD/NAD-bd_sf"/>
</dbReference>
<sequence length="315" mass="34460">MGRNCHPLLSGRRSKAEKHNHGLSSAELLSLASLCEVFLPTLSSVSSEGKEDRPSQALESFYKASGAQAPVPDKVAEIVVKRLLTEAVILIRVVLLMLSTKLGTLMLCGSLCLSEKWPYINNFSSMSLEKREKVLQKWFKNWIFTPVRIAFFILKTFCLFVFFCQLDENGKNPAWEAIDYHVENDEDVSEVQQERPLEKGIVETMYETDSTIVQSLTQKGLQVTKDSKQNVYKIKCDVVIVGSGCGGGVAAAVLASAGQKVVVIEKGNYFTPKDYSLLEGPSFEQLYESGGILPTTDASMTILAGSTVGGGSAVN</sequence>
<dbReference type="GO" id="GO:0016614">
    <property type="term" value="F:oxidoreductase activity, acting on CH-OH group of donors"/>
    <property type="evidence" value="ECO:0007669"/>
    <property type="project" value="InterPro"/>
</dbReference>
<comment type="similarity">
    <text evidence="1">Belongs to the GMC oxidoreductase family.</text>
</comment>
<dbReference type="InterPro" id="IPR000172">
    <property type="entry name" value="GMC_OxRdtase_N"/>
</dbReference>
<evidence type="ECO:0000256" key="2">
    <source>
        <dbReference type="ARBA" id="ARBA00022630"/>
    </source>
</evidence>
<feature type="domain" description="FAD-dependent oxidoreductase 2 FAD-binding" evidence="6">
    <location>
        <begin position="237"/>
        <end position="270"/>
    </location>
</feature>
<accession>A0A2H5QJW8</accession>
<dbReference type="AlphaFoldDB" id="A0A2H5QJW8"/>
<dbReference type="Gene3D" id="3.50.50.60">
    <property type="entry name" value="FAD/NAD(P)-binding domain"/>
    <property type="match status" value="1"/>
</dbReference>
<dbReference type="Proteomes" id="UP000236630">
    <property type="component" value="Unassembled WGS sequence"/>
</dbReference>
<evidence type="ECO:0000313" key="7">
    <source>
        <dbReference type="EMBL" id="GAY64917.1"/>
    </source>
</evidence>
<evidence type="ECO:0000256" key="1">
    <source>
        <dbReference type="ARBA" id="ARBA00010790"/>
    </source>
</evidence>
<gene>
    <name evidence="7" type="ORF">CUMW_237240</name>
</gene>
<reference evidence="7 8" key="1">
    <citation type="journal article" date="2017" name="Front. Genet.">
        <title>Draft sequencing of the heterozygous diploid genome of Satsuma (Citrus unshiu Marc.) using a hybrid assembly approach.</title>
        <authorList>
            <person name="Shimizu T."/>
            <person name="Tanizawa Y."/>
            <person name="Mochizuki T."/>
            <person name="Nagasaki H."/>
            <person name="Yoshioka T."/>
            <person name="Toyoda A."/>
            <person name="Fujiyama A."/>
            <person name="Kaminuma E."/>
            <person name="Nakamura Y."/>
        </authorList>
    </citation>
    <scope>NUCLEOTIDE SEQUENCE [LARGE SCALE GENOMIC DNA]</scope>
    <source>
        <strain evidence="8">cv. Miyagawa wase</strain>
    </source>
</reference>
<keyword evidence="8" id="KW-1185">Reference proteome</keyword>
<name>A0A2H5QJW8_CITUN</name>
<evidence type="ECO:0000313" key="8">
    <source>
        <dbReference type="Proteomes" id="UP000236630"/>
    </source>
</evidence>
<comment type="caution">
    <text evidence="7">The sequence shown here is derived from an EMBL/GenBank/DDBJ whole genome shotgun (WGS) entry which is preliminary data.</text>
</comment>
<dbReference type="PANTHER" id="PTHR46056">
    <property type="entry name" value="LONG-CHAIN-ALCOHOL OXIDASE"/>
    <property type="match status" value="1"/>
</dbReference>
<dbReference type="STRING" id="55188.A0A2H5QJW8"/>
<dbReference type="InterPro" id="IPR003953">
    <property type="entry name" value="FAD-dep_OxRdtase_2_FAD-bd"/>
</dbReference>
<dbReference type="GO" id="GO:0050660">
    <property type="term" value="F:flavin adenine dinucleotide binding"/>
    <property type="evidence" value="ECO:0007669"/>
    <property type="project" value="InterPro"/>
</dbReference>
<protein>
    <submittedName>
        <fullName evidence="7">Uncharacterized protein</fullName>
    </submittedName>
</protein>
<evidence type="ECO:0000256" key="3">
    <source>
        <dbReference type="ARBA" id="ARBA00022827"/>
    </source>
</evidence>
<dbReference type="Pfam" id="PF00890">
    <property type="entry name" value="FAD_binding_2"/>
    <property type="match status" value="1"/>
</dbReference>
<dbReference type="Pfam" id="PF00732">
    <property type="entry name" value="GMC_oxred_N"/>
    <property type="match status" value="1"/>
</dbReference>
<dbReference type="EMBL" id="BDQV01000436">
    <property type="protein sequence ID" value="GAY64917.1"/>
    <property type="molecule type" value="Genomic_DNA"/>
</dbReference>
<proteinExistence type="inferred from homology"/>
<evidence type="ECO:0000259" key="5">
    <source>
        <dbReference type="Pfam" id="PF00732"/>
    </source>
</evidence>
<keyword evidence="2" id="KW-0285">Flavoprotein</keyword>
<organism evidence="7 8">
    <name type="scientific">Citrus unshiu</name>
    <name type="common">Satsuma mandarin</name>
    <name type="synonym">Citrus nobilis var. unshiu</name>
    <dbReference type="NCBI Taxonomy" id="55188"/>
    <lineage>
        <taxon>Eukaryota</taxon>
        <taxon>Viridiplantae</taxon>
        <taxon>Streptophyta</taxon>
        <taxon>Embryophyta</taxon>
        <taxon>Tracheophyta</taxon>
        <taxon>Spermatophyta</taxon>
        <taxon>Magnoliopsida</taxon>
        <taxon>eudicotyledons</taxon>
        <taxon>Gunneridae</taxon>
        <taxon>Pentapetalae</taxon>
        <taxon>rosids</taxon>
        <taxon>malvids</taxon>
        <taxon>Sapindales</taxon>
        <taxon>Rutaceae</taxon>
        <taxon>Aurantioideae</taxon>
        <taxon>Citrus</taxon>
    </lineage>
</organism>
<keyword evidence="4" id="KW-0560">Oxidoreductase</keyword>
<feature type="domain" description="Glucose-methanol-choline oxidoreductase N-terminal" evidence="5">
    <location>
        <begin position="283"/>
        <end position="315"/>
    </location>
</feature>
<keyword evidence="3" id="KW-0274">FAD</keyword>
<evidence type="ECO:0000259" key="6">
    <source>
        <dbReference type="Pfam" id="PF00890"/>
    </source>
</evidence>
<evidence type="ECO:0000256" key="4">
    <source>
        <dbReference type="ARBA" id="ARBA00023002"/>
    </source>
</evidence>
<dbReference type="PANTHER" id="PTHR46056:SF10">
    <property type="entry name" value="LONG-CHAIN-ALCOHOL OXIDASE FAO3"/>
    <property type="match status" value="1"/>
</dbReference>
<dbReference type="SUPFAM" id="SSF51905">
    <property type="entry name" value="FAD/NAD(P)-binding domain"/>
    <property type="match status" value="1"/>
</dbReference>